<sequence length="199" mass="21691">MKLQLVGMALATAAATAAAGPVNVVCQTTKGAIDIVIQPAWSPRGAERFLQLVDAGHFDRVPFFRCLDGFLCQFGFPQSKAAAKKWPAIADDLRQPALRQFKRGYISFAGGGANTRTDHLFITLGDKVESLGTQPWETPIGYVTPASMQQTVSRFNMSYGDIPPWGKGPDPQKLQGPGAADYLKQNFPALDYIQSCKRR</sequence>
<reference evidence="4" key="1">
    <citation type="journal article" date="2019" name="Int. J. Syst. Evol. Microbiol.">
        <title>The Global Catalogue of Microorganisms (GCM) 10K type strain sequencing project: providing services to taxonomists for standard genome sequencing and annotation.</title>
        <authorList>
            <consortium name="The Broad Institute Genomics Platform"/>
            <consortium name="The Broad Institute Genome Sequencing Center for Infectious Disease"/>
            <person name="Wu L."/>
            <person name="Ma J."/>
        </authorList>
    </citation>
    <scope>NUCLEOTIDE SEQUENCE [LARGE SCALE GENOMIC DNA]</scope>
    <source>
        <strain evidence="4">KCTC 23701</strain>
    </source>
</reference>
<dbReference type="RefSeq" id="WP_189458169.1">
    <property type="nucleotide sequence ID" value="NZ_BMYO01000001.1"/>
</dbReference>
<evidence type="ECO:0000313" key="4">
    <source>
        <dbReference type="Proteomes" id="UP000604737"/>
    </source>
</evidence>
<accession>A0ABQ3GVF9</accession>
<evidence type="ECO:0000313" key="3">
    <source>
        <dbReference type="EMBL" id="GHD55284.1"/>
    </source>
</evidence>
<dbReference type="InterPro" id="IPR044666">
    <property type="entry name" value="Cyclophilin_A-like"/>
</dbReference>
<keyword evidence="1" id="KW-0732">Signal</keyword>
<comment type="caution">
    <text evidence="3">The sequence shown here is derived from an EMBL/GenBank/DDBJ whole genome shotgun (WGS) entry which is preliminary data.</text>
</comment>
<feature type="domain" description="PPIase cyclophilin-type" evidence="2">
    <location>
        <begin position="26"/>
        <end position="147"/>
    </location>
</feature>
<evidence type="ECO:0000256" key="1">
    <source>
        <dbReference type="SAM" id="SignalP"/>
    </source>
</evidence>
<name>A0ABQ3GVF9_9NEIS</name>
<dbReference type="Pfam" id="PF00160">
    <property type="entry name" value="Pro_isomerase"/>
    <property type="match status" value="1"/>
</dbReference>
<gene>
    <name evidence="3" type="ORF">GCM10007350_00720</name>
</gene>
<dbReference type="InterPro" id="IPR002130">
    <property type="entry name" value="Cyclophilin-type_PPIase_dom"/>
</dbReference>
<organism evidence="3 4">
    <name type="scientific">Jeongeupia chitinilytica</name>
    <dbReference type="NCBI Taxonomy" id="1041641"/>
    <lineage>
        <taxon>Bacteria</taxon>
        <taxon>Pseudomonadati</taxon>
        <taxon>Pseudomonadota</taxon>
        <taxon>Betaproteobacteria</taxon>
        <taxon>Neisseriales</taxon>
        <taxon>Chitinibacteraceae</taxon>
        <taxon>Jeongeupia</taxon>
    </lineage>
</organism>
<dbReference type="PANTHER" id="PTHR45625:SF6">
    <property type="entry name" value="SPLICEOSOME-ASSOCIATED PROTEIN CWC27 HOMOLOG"/>
    <property type="match status" value="1"/>
</dbReference>
<dbReference type="Proteomes" id="UP000604737">
    <property type="component" value="Unassembled WGS sequence"/>
</dbReference>
<evidence type="ECO:0000259" key="2">
    <source>
        <dbReference type="Pfam" id="PF00160"/>
    </source>
</evidence>
<keyword evidence="4" id="KW-1185">Reference proteome</keyword>
<protein>
    <recommendedName>
        <fullName evidence="2">PPIase cyclophilin-type domain-containing protein</fullName>
    </recommendedName>
</protein>
<dbReference type="Gene3D" id="2.40.100.10">
    <property type="entry name" value="Cyclophilin-like"/>
    <property type="match status" value="1"/>
</dbReference>
<dbReference type="SUPFAM" id="SSF50891">
    <property type="entry name" value="Cyclophilin-like"/>
    <property type="match status" value="1"/>
</dbReference>
<proteinExistence type="predicted"/>
<dbReference type="EMBL" id="BMYO01000001">
    <property type="protein sequence ID" value="GHD55284.1"/>
    <property type="molecule type" value="Genomic_DNA"/>
</dbReference>
<dbReference type="InterPro" id="IPR029000">
    <property type="entry name" value="Cyclophilin-like_dom_sf"/>
</dbReference>
<feature type="chain" id="PRO_5046416447" description="PPIase cyclophilin-type domain-containing protein" evidence="1">
    <location>
        <begin position="20"/>
        <end position="199"/>
    </location>
</feature>
<feature type="signal peptide" evidence="1">
    <location>
        <begin position="1"/>
        <end position="19"/>
    </location>
</feature>
<dbReference type="PANTHER" id="PTHR45625">
    <property type="entry name" value="PEPTIDYL-PROLYL CIS-TRANS ISOMERASE-RELATED"/>
    <property type="match status" value="1"/>
</dbReference>